<dbReference type="AlphaFoldDB" id="A0A2A5QZJ4"/>
<protein>
    <submittedName>
        <fullName evidence="2">Uncharacterized protein</fullName>
    </submittedName>
</protein>
<comment type="caution">
    <text evidence="2">The sequence shown here is derived from an EMBL/GenBank/DDBJ whole genome shotgun (WGS) entry which is preliminary data.</text>
</comment>
<accession>A0A2A5QZJ4</accession>
<proteinExistence type="predicted"/>
<feature type="region of interest" description="Disordered" evidence="1">
    <location>
        <begin position="1"/>
        <end position="104"/>
    </location>
</feature>
<reference evidence="2 3" key="1">
    <citation type="submission" date="2017-09" db="EMBL/GenBank/DDBJ databases">
        <title>Genome sequences of Natrinema ejinorence JCM 13890T.</title>
        <authorList>
            <person name="Roh S.W."/>
            <person name="Kim Y.B."/>
            <person name="Kim J.Y."/>
        </authorList>
    </citation>
    <scope>NUCLEOTIDE SEQUENCE [LARGE SCALE GENOMIC DNA]</scope>
    <source>
        <strain evidence="2 3">JCM 13890</strain>
    </source>
</reference>
<evidence type="ECO:0000313" key="2">
    <source>
        <dbReference type="EMBL" id="PCR92265.1"/>
    </source>
</evidence>
<gene>
    <name evidence="2" type="ORF">CP557_18045</name>
</gene>
<name>A0A2A5QZJ4_9EURY</name>
<feature type="compositionally biased region" description="Basic and acidic residues" evidence="1">
    <location>
        <begin position="15"/>
        <end position="29"/>
    </location>
</feature>
<evidence type="ECO:0000256" key="1">
    <source>
        <dbReference type="SAM" id="MobiDB-lite"/>
    </source>
</evidence>
<dbReference type="EMBL" id="NXNI01000001">
    <property type="protein sequence ID" value="PCR92265.1"/>
    <property type="molecule type" value="Genomic_DNA"/>
</dbReference>
<feature type="compositionally biased region" description="Basic and acidic residues" evidence="1">
    <location>
        <begin position="58"/>
        <end position="87"/>
    </location>
</feature>
<organism evidence="2 3">
    <name type="scientific">Natrinema ejinorense</name>
    <dbReference type="NCBI Taxonomy" id="373386"/>
    <lineage>
        <taxon>Archaea</taxon>
        <taxon>Methanobacteriati</taxon>
        <taxon>Methanobacteriota</taxon>
        <taxon>Stenosarchaea group</taxon>
        <taxon>Halobacteria</taxon>
        <taxon>Halobacteriales</taxon>
        <taxon>Natrialbaceae</taxon>
        <taxon>Natrinema</taxon>
    </lineage>
</organism>
<dbReference type="Proteomes" id="UP000219689">
    <property type="component" value="Unassembled WGS sequence"/>
</dbReference>
<sequence>MTDDAVRDVRKRTYHRDDDRWRTGTRRMDTTAGETRTGPIVSRSRRLRRRSYSSPRRPAVETDHERDASSQNRRSDADDGTRGHDTSLQEPRLSSVPTLAGSGSDVAVMDAHTVSCPSVSVGPGPPCGPTG</sequence>
<evidence type="ECO:0000313" key="3">
    <source>
        <dbReference type="Proteomes" id="UP000219689"/>
    </source>
</evidence>
<keyword evidence="3" id="KW-1185">Reference proteome</keyword>